<dbReference type="RefSeq" id="WP_344949843.1">
    <property type="nucleotide sequence ID" value="NZ_BAAAZG010000025.1"/>
</dbReference>
<name>A0ABP7W1Z2_9ACTN</name>
<accession>A0ABP7W1Z2</accession>
<dbReference type="NCBIfam" id="NF038083">
    <property type="entry name" value="CU044_5270_fam"/>
    <property type="match status" value="1"/>
</dbReference>
<keyword evidence="2" id="KW-1133">Transmembrane helix</keyword>
<evidence type="ECO:0008006" key="5">
    <source>
        <dbReference type="Google" id="ProtNLM"/>
    </source>
</evidence>
<comment type="caution">
    <text evidence="3">The sequence shown here is derived from an EMBL/GenBank/DDBJ whole genome shotgun (WGS) entry which is preliminary data.</text>
</comment>
<keyword evidence="4" id="KW-1185">Reference proteome</keyword>
<evidence type="ECO:0000256" key="2">
    <source>
        <dbReference type="SAM" id="Phobius"/>
    </source>
</evidence>
<dbReference type="Proteomes" id="UP001500683">
    <property type="component" value="Unassembled WGS sequence"/>
</dbReference>
<organism evidence="3 4">
    <name type="scientific">Actinomadura miaoliensis</name>
    <dbReference type="NCBI Taxonomy" id="430685"/>
    <lineage>
        <taxon>Bacteria</taxon>
        <taxon>Bacillati</taxon>
        <taxon>Actinomycetota</taxon>
        <taxon>Actinomycetes</taxon>
        <taxon>Streptosporangiales</taxon>
        <taxon>Thermomonosporaceae</taxon>
        <taxon>Actinomadura</taxon>
    </lineage>
</organism>
<dbReference type="EMBL" id="BAAAZG010000025">
    <property type="protein sequence ID" value="GAA4079142.1"/>
    <property type="molecule type" value="Genomic_DNA"/>
</dbReference>
<dbReference type="InterPro" id="IPR047789">
    <property type="entry name" value="CU044_5270-like"/>
</dbReference>
<feature type="transmembrane region" description="Helical" evidence="2">
    <location>
        <begin position="71"/>
        <end position="92"/>
    </location>
</feature>
<keyword evidence="2" id="KW-0472">Membrane</keyword>
<evidence type="ECO:0000313" key="3">
    <source>
        <dbReference type="EMBL" id="GAA4079142.1"/>
    </source>
</evidence>
<feature type="region of interest" description="Disordered" evidence="1">
    <location>
        <begin position="37"/>
        <end position="64"/>
    </location>
</feature>
<gene>
    <name evidence="3" type="ORF">GCM10022214_41800</name>
</gene>
<reference evidence="4" key="1">
    <citation type="journal article" date="2019" name="Int. J. Syst. Evol. Microbiol.">
        <title>The Global Catalogue of Microorganisms (GCM) 10K type strain sequencing project: providing services to taxonomists for standard genome sequencing and annotation.</title>
        <authorList>
            <consortium name="The Broad Institute Genomics Platform"/>
            <consortium name="The Broad Institute Genome Sequencing Center for Infectious Disease"/>
            <person name="Wu L."/>
            <person name="Ma J."/>
        </authorList>
    </citation>
    <scope>NUCLEOTIDE SEQUENCE [LARGE SCALE GENOMIC DNA]</scope>
    <source>
        <strain evidence="4">JCM 16702</strain>
    </source>
</reference>
<feature type="compositionally biased region" description="Basic and acidic residues" evidence="1">
    <location>
        <begin position="44"/>
        <end position="53"/>
    </location>
</feature>
<evidence type="ECO:0000256" key="1">
    <source>
        <dbReference type="SAM" id="MobiDB-lite"/>
    </source>
</evidence>
<evidence type="ECO:0000313" key="4">
    <source>
        <dbReference type="Proteomes" id="UP001500683"/>
    </source>
</evidence>
<proteinExistence type="predicted"/>
<sequence>MDDMRDDTLLVAALLDEGGPSPRVTAAGRQGLLELTRTAGRTPAHQDEHQHERRAGRRAGRRNGWLRGRRPLGLGLGLVAAAAAAAVAVATVGQGDPGGPGDAPSAEESARMTLMAAADRVERQPQGRYWYNHQRVSLPLRALGRDGGYVVEERNETFEVIGRTKGDGHTFYGRDIAARPQTRADEAAWRAAGSPSSWKVESSGVTRTLTSSNERWVKDDDGKGGTFNIGGIGWYTYEELQNLPTDPRALRKELCEGTIKHEPGVAEQLKERGVTRSPKKGGCATPAQALGLVFSVLRDTPVPPKVRAALMRLATDLPGVTRLPRATDPLGRTAVGLAADLSADPTGEVTREEVLFAPGTGQLLGARSVLVKPGRNDERWQTPGRTTHYWAIVASGWTDTMPKPPAAVR</sequence>
<keyword evidence="2" id="KW-0812">Transmembrane</keyword>
<protein>
    <recommendedName>
        <fullName evidence="5">CU044_5270 family protein</fullName>
    </recommendedName>
</protein>